<evidence type="ECO:0000313" key="7">
    <source>
        <dbReference type="Proteomes" id="UP000694888"/>
    </source>
</evidence>
<proteinExistence type="predicted"/>
<feature type="domain" description="C2H2-type" evidence="6">
    <location>
        <begin position="510"/>
        <end position="537"/>
    </location>
</feature>
<evidence type="ECO:0000313" key="9">
    <source>
        <dbReference type="RefSeq" id="XP_012935122.1"/>
    </source>
</evidence>
<sequence length="1761" mass="202701">MAGQEQVQKLPPFLKGHLFPCTFCDFTFENKTTLQEHINILHKDKDQFCCNLCDFKCARAEQLKCHAFIHMENIVFSCTLCNSPHSSIYQLKQHLKSHVTEQVSTKFLCSFCGKGFKRKLARKKHILKHNGLFKCVCTVCEFSTNMLQEVVKQNHSFFCRLCQLSLYSLSDYDSHLNSVHNIHLEDCSDTVFLSHYNTIHQKNTSDETVRIVNKRKKVFLCSRCGACISSSASFKVHRCKSNEKNVFKCEFCWRSFKRKTLLKSHELVHLNKKQFRCSLCSYECHGQQYLNRHMLTHSGEKSHLCATCGLTFMSAGALRGHMGIHTVRKPISCQICSFQTSDPRALTRHTAKHIDAIYSCKECSYTTVRQADLENHQKNSHKCWQDFQDFMCKACNLLLLSKKEYQVHMLSHFTTVRQNYKCQLCDYTSIVQKSYIEHMKTHAVDKPFTCTICDYSSNRRLNLKMHLKRQHKINLVGFATYSCKLCSFSCERVQDYSKHMRFCHSVSEPFKCPVCLYSSRQSNLLKIHMETHKPHKYLCSLCKFKSKRKTLLNQHMRKKHSNGLIEEANTKMYRCTKCDFESRHFASLRNHMPIHSGIVYPCEECSYTTFSQRNLDSHKRKHWREKPFKCPFCDYSSVRKNNYKIHMVRHIKEKLYFCEDCDFFSKCNSEFAIHSAQVHEKHLIESQVKENVVRITSHVDNTLKESSDLGGTQMSAALQDTVSSQSLATLENETVIPHNQRCETSVAQIQFSEPAPLVSSSQGFGQVSTAEYSCIHISHTPNECEEISDVEPSRESLDTKFPTSLSKVSQTQTIDAFHKDEFSLTGRGSKTDSFSTLNYRKRALEHNSESQPLICSPVKTISKTVETHTRTRTLSHHEENVYVSYHVLQDGTVQQPVGEVSDLTSQAEVRQTDGLLSSVFQEQFNSSKLPFVPTDRFTSISSQHSLPTAGLPHVSCSLQLVSTFPRCYSRSAGNDVQLKQTITNASSNSKSSSTAKLSQDVTHVPMISSGYTCERCKMEFEDFTEFQDHSRLSQCQTCEVHSEPHEPEETDVLVVPTDNSCSVIDSAVSVDEPAICTATYSYVCARCRFSCNRPSVFKRHMLSEHQVEKAFACSLCPYSAKREEDLKVHMITHDNSLVHFCNLCDYKCKRAPALRKHVNKKHTDVTLFSCNLCDFGCNYESDLKSHKLKVHEKSQLLSCKLCQFSCEYAVSFKEHMKVVHLVENAFSCPHCSYSSPSWNNYRAHQVKHLSSRKFSCQVCSSSFKRSSALKSHMRLHSAERSLSCSKCHYQSSSLENMKMHKQSHNKKKWFLCKFCPCSYNNSSSLNKHVSLVHKHSEKYKCQQCPYFTSVLSLLKRHQKVHNVQNQLHCSMCQFVCNHVEVLLNHQLLHSSNISVSSSQTVTSQDDILQSNMNKDELLSNEGRTGNLLFVRNKNPNSNKYFCCAVCPFTCLRPHELKIHTYGHTGEKPFSCNLCNFSCSKPLTLKYHKRKEHKVVVGAKKTSSEMCKTVQALLSCPLCPYVSSKHRYLKYHILRKHENENSKSITNEVRGINVTPDRSLNPIFSDKSSATDSCDNVLKQRMSESKDNRKSRTFSCSKCQYSTLRKRNLLTHMKRHREKYFLCHLCDYTCREERELNRHLITHESKKPLSCTLCNYTCIQAASLKVHMMKHSGEKPFKCSRCDFRCRQRSTLRDHMMRHSSERPFACGQCDYRAKRAASLKMHLLSHWEEKPVSCSLCAFTCKHVNALRSHMKSHANDVVSS</sequence>
<dbReference type="GeneID" id="101858609"/>
<keyword evidence="3 5" id="KW-0863">Zinc-finger</keyword>
<evidence type="ECO:0000256" key="3">
    <source>
        <dbReference type="ARBA" id="ARBA00022771"/>
    </source>
</evidence>
<feature type="domain" description="C2H2-type" evidence="6">
    <location>
        <begin position="1339"/>
        <end position="1366"/>
    </location>
</feature>
<dbReference type="PROSITE" id="PS00028">
    <property type="entry name" value="ZINC_FINGER_C2H2_1"/>
    <property type="match status" value="19"/>
</dbReference>
<dbReference type="Pfam" id="PF00096">
    <property type="entry name" value="zf-C2H2"/>
    <property type="match status" value="3"/>
</dbReference>
<evidence type="ECO:0000313" key="8">
    <source>
        <dbReference type="RefSeq" id="XP_005093229.1"/>
    </source>
</evidence>
<accession>A0ABM0JGL1</accession>
<feature type="domain" description="C2H2-type" evidence="6">
    <location>
        <begin position="481"/>
        <end position="509"/>
    </location>
</feature>
<keyword evidence="2" id="KW-0677">Repeat</keyword>
<feature type="domain" description="C2H2-type" evidence="6">
    <location>
        <begin position="628"/>
        <end position="655"/>
    </location>
</feature>
<keyword evidence="7" id="KW-1185">Reference proteome</keyword>
<dbReference type="RefSeq" id="XP_012935122.1">
    <property type="nucleotide sequence ID" value="XM_013079668.2"/>
</dbReference>
<dbReference type="InterPro" id="IPR050688">
    <property type="entry name" value="Zinc_finger/UBP_domain"/>
</dbReference>
<feature type="domain" description="C2H2-type" evidence="6">
    <location>
        <begin position="1676"/>
        <end position="1703"/>
    </location>
</feature>
<evidence type="ECO:0000256" key="4">
    <source>
        <dbReference type="ARBA" id="ARBA00022833"/>
    </source>
</evidence>
<keyword evidence="1" id="KW-0479">Metal-binding</keyword>
<reference evidence="8 9" key="1">
    <citation type="submission" date="2025-05" db="UniProtKB">
        <authorList>
            <consortium name="RefSeq"/>
        </authorList>
    </citation>
    <scope>IDENTIFICATION</scope>
</reference>
<feature type="domain" description="C2H2-type" evidence="6">
    <location>
        <begin position="1011"/>
        <end position="1046"/>
    </location>
</feature>
<feature type="domain" description="C2H2-type" evidence="6">
    <location>
        <begin position="275"/>
        <end position="302"/>
    </location>
</feature>
<feature type="domain" description="C2H2-type" evidence="6">
    <location>
        <begin position="19"/>
        <end position="47"/>
    </location>
</feature>
<dbReference type="InterPro" id="IPR036236">
    <property type="entry name" value="Znf_C2H2_sf"/>
</dbReference>
<protein>
    <submittedName>
        <fullName evidence="8 9">Zinc finger protein 91</fullName>
    </submittedName>
</protein>
<feature type="domain" description="C2H2-type" evidence="6">
    <location>
        <begin position="1441"/>
        <end position="1468"/>
    </location>
</feature>
<evidence type="ECO:0000256" key="2">
    <source>
        <dbReference type="ARBA" id="ARBA00022737"/>
    </source>
</evidence>
<feature type="domain" description="C2H2-type" evidence="6">
    <location>
        <begin position="1593"/>
        <end position="1620"/>
    </location>
</feature>
<dbReference type="PANTHER" id="PTHR24403:SF67">
    <property type="entry name" value="FI01116P-RELATED"/>
    <property type="match status" value="1"/>
</dbReference>
<feature type="domain" description="C2H2-type" evidence="6">
    <location>
        <begin position="420"/>
        <end position="447"/>
    </location>
</feature>
<feature type="domain" description="C2H2-type" evidence="6">
    <location>
        <begin position="1704"/>
        <end position="1731"/>
    </location>
</feature>
<dbReference type="RefSeq" id="XP_005093229.1">
    <property type="nucleotide sequence ID" value="XM_005093172.3"/>
</dbReference>
<feature type="domain" description="C2H2-type" evidence="6">
    <location>
        <begin position="76"/>
        <end position="103"/>
    </location>
</feature>
<feature type="domain" description="C2H2-type" evidence="6">
    <location>
        <begin position="1648"/>
        <end position="1675"/>
    </location>
</feature>
<feature type="domain" description="C2H2-type" evidence="6">
    <location>
        <begin position="1620"/>
        <end position="1647"/>
    </location>
</feature>
<dbReference type="InterPro" id="IPR013087">
    <property type="entry name" value="Znf_C2H2_type"/>
</dbReference>
<name>A0ABM0JGL1_APLCA</name>
<feature type="domain" description="C2H2-type" evidence="6">
    <location>
        <begin position="600"/>
        <end position="627"/>
    </location>
</feature>
<dbReference type="Proteomes" id="UP000694888">
    <property type="component" value="Unplaced"/>
</dbReference>
<evidence type="ECO:0000256" key="5">
    <source>
        <dbReference type="PROSITE-ProRule" id="PRU00042"/>
    </source>
</evidence>
<feature type="domain" description="C2H2-type" evidence="6">
    <location>
        <begin position="303"/>
        <end position="330"/>
    </location>
</feature>
<feature type="domain" description="C2H2-type" evidence="6">
    <location>
        <begin position="1254"/>
        <end position="1281"/>
    </location>
</feature>
<dbReference type="Gene3D" id="3.30.160.60">
    <property type="entry name" value="Classic Zinc Finger"/>
    <property type="match status" value="21"/>
</dbReference>
<evidence type="ECO:0000259" key="6">
    <source>
        <dbReference type="PROSITE" id="PS50157"/>
    </source>
</evidence>
<feature type="domain" description="C2H2-type" evidence="6">
    <location>
        <begin position="1310"/>
        <end position="1338"/>
    </location>
</feature>
<evidence type="ECO:0000256" key="1">
    <source>
        <dbReference type="ARBA" id="ARBA00022723"/>
    </source>
</evidence>
<dbReference type="PANTHER" id="PTHR24403">
    <property type="entry name" value="ZINC FINGER PROTEIN"/>
    <property type="match status" value="1"/>
</dbReference>
<feature type="domain" description="C2H2-type" evidence="6">
    <location>
        <begin position="247"/>
        <end position="274"/>
    </location>
</feature>
<dbReference type="SMART" id="SM00355">
    <property type="entry name" value="ZnF_C2H2"/>
    <property type="match status" value="41"/>
</dbReference>
<feature type="domain" description="C2H2-type" evidence="6">
    <location>
        <begin position="573"/>
        <end position="597"/>
    </location>
</feature>
<feature type="domain" description="C2H2-type" evidence="6">
    <location>
        <begin position="358"/>
        <end position="381"/>
    </location>
</feature>
<gene>
    <name evidence="8 9" type="primary">LOC101858609</name>
</gene>
<keyword evidence="4" id="KW-0862">Zinc</keyword>
<organism evidence="7 8">
    <name type="scientific">Aplysia californica</name>
    <name type="common">California sea hare</name>
    <dbReference type="NCBI Taxonomy" id="6500"/>
    <lineage>
        <taxon>Eukaryota</taxon>
        <taxon>Metazoa</taxon>
        <taxon>Spiralia</taxon>
        <taxon>Lophotrochozoa</taxon>
        <taxon>Mollusca</taxon>
        <taxon>Gastropoda</taxon>
        <taxon>Heterobranchia</taxon>
        <taxon>Euthyneura</taxon>
        <taxon>Tectipleura</taxon>
        <taxon>Aplysiida</taxon>
        <taxon>Aplysioidea</taxon>
        <taxon>Aplysiidae</taxon>
        <taxon>Aplysia</taxon>
    </lineage>
</organism>
<dbReference type="PROSITE" id="PS50157">
    <property type="entry name" value="ZINC_FINGER_C2H2_2"/>
    <property type="match status" value="23"/>
</dbReference>
<feature type="domain" description="C2H2-type" evidence="6">
    <location>
        <begin position="107"/>
        <end position="131"/>
    </location>
</feature>
<dbReference type="SUPFAM" id="SSF57667">
    <property type="entry name" value="beta-beta-alpha zinc fingers"/>
    <property type="match status" value="18"/>
</dbReference>